<dbReference type="OrthoDB" id="2088103at2"/>
<dbReference type="Proteomes" id="UP000291793">
    <property type="component" value="Unassembled WGS sequence"/>
</dbReference>
<dbReference type="AlphaFoldDB" id="A0A4R0HP91"/>
<gene>
    <name evidence="1" type="ORF">E0L21_10050</name>
</gene>
<dbReference type="EMBL" id="SJOP01000007">
    <property type="protein sequence ID" value="TCC09589.1"/>
    <property type="molecule type" value="Genomic_DNA"/>
</dbReference>
<name>A0A4R0HP91_9ENTR</name>
<sequence>MTNNDEIALKLKQKAMRPDDAGGVMVSCMSLLAMLAERDADKKRIAELVSAIGSINHAKHHEMMIPGDDEPVYWQRKEWVEWILELAAGINLEVGE</sequence>
<evidence type="ECO:0000313" key="1">
    <source>
        <dbReference type="EMBL" id="TCC09589.1"/>
    </source>
</evidence>
<proteinExistence type="predicted"/>
<reference evidence="1 2" key="1">
    <citation type="submission" date="2019-02" db="EMBL/GenBank/DDBJ databases">
        <title>The draft genome of Kosakonia quasisacchari strain WCHKQ120001.</title>
        <authorList>
            <person name="Wang C."/>
            <person name="Feng Y."/>
            <person name="Zong Z."/>
        </authorList>
    </citation>
    <scope>NUCLEOTIDE SEQUENCE [LARGE SCALE GENOMIC DNA]</scope>
    <source>
        <strain evidence="1 2">WCHKQ120001</strain>
    </source>
</reference>
<evidence type="ECO:0000313" key="2">
    <source>
        <dbReference type="Proteomes" id="UP000291793"/>
    </source>
</evidence>
<keyword evidence="2" id="KW-1185">Reference proteome</keyword>
<accession>A0A4R0HP91</accession>
<comment type="caution">
    <text evidence="1">The sequence shown here is derived from an EMBL/GenBank/DDBJ whole genome shotgun (WGS) entry which is preliminary data.</text>
</comment>
<protein>
    <submittedName>
        <fullName evidence="1">Uncharacterized protein</fullName>
    </submittedName>
</protein>
<organism evidence="1 2">
    <name type="scientific">Kosakonia quasisacchari</name>
    <dbReference type="NCBI Taxonomy" id="2529380"/>
    <lineage>
        <taxon>Bacteria</taxon>
        <taxon>Pseudomonadati</taxon>
        <taxon>Pseudomonadota</taxon>
        <taxon>Gammaproteobacteria</taxon>
        <taxon>Enterobacterales</taxon>
        <taxon>Enterobacteriaceae</taxon>
        <taxon>Kosakonia</taxon>
    </lineage>
</organism>
<dbReference type="RefSeq" id="WP_131409043.1">
    <property type="nucleotide sequence ID" value="NZ_SJOP01000007.1"/>
</dbReference>